<evidence type="ECO:0000313" key="4">
    <source>
        <dbReference type="Proteomes" id="UP000054123"/>
    </source>
</evidence>
<feature type="transmembrane region" description="Helical" evidence="1">
    <location>
        <begin position="106"/>
        <end position="139"/>
    </location>
</feature>
<feature type="transmembrane region" description="Helical" evidence="1">
    <location>
        <begin position="217"/>
        <end position="238"/>
    </location>
</feature>
<sequence>MWIWFTLLAAIAQAGRNAFQKQLSLNVPVLGVTLARFFYAVPLASGYLAFLYWHDESLKLPNFPPLFFVYVIGAGLAQIWATSLMVQLFHLKNYAIGVGLAKSEAVWAALLGVLFFSVTISTVGWLGVVLGGVAIFLMTGSGNLRQLSWKTLFLGIASGLCFALTSLWVREASLQLNSHFLISAAWVLFSVISFEAVLLVGYLAIFQPDTLKKFFRFPKLGILTSLFSFLGSFGWFNAMSLNHVAFVKTLGQIEIFFILGISYFVFKERLKIQDFVGLILVVVAAILVVLG</sequence>
<dbReference type="RefSeq" id="WP_042802190.1">
    <property type="nucleotide sequence ID" value="NZ_AVSP01000013.1"/>
</dbReference>
<dbReference type="AlphaFoldDB" id="A0A011P7W1"/>
<evidence type="ECO:0000259" key="2">
    <source>
        <dbReference type="Pfam" id="PF00892"/>
    </source>
</evidence>
<keyword evidence="1" id="KW-0472">Membrane</keyword>
<proteinExistence type="predicted"/>
<feature type="transmembrane region" description="Helical" evidence="1">
    <location>
        <begin position="34"/>
        <end position="53"/>
    </location>
</feature>
<feature type="transmembrane region" description="Helical" evidence="1">
    <location>
        <begin position="272"/>
        <end position="290"/>
    </location>
</feature>
<dbReference type="InterPro" id="IPR000620">
    <property type="entry name" value="EamA_dom"/>
</dbReference>
<dbReference type="PATRIC" id="fig|1450449.3.peg.826"/>
<dbReference type="Pfam" id="PF00892">
    <property type="entry name" value="EamA"/>
    <property type="match status" value="1"/>
</dbReference>
<evidence type="ECO:0000256" key="1">
    <source>
        <dbReference type="SAM" id="Phobius"/>
    </source>
</evidence>
<dbReference type="Proteomes" id="UP000054123">
    <property type="component" value="Unassembled WGS sequence"/>
</dbReference>
<feature type="transmembrane region" description="Helical" evidence="1">
    <location>
        <begin position="151"/>
        <end position="169"/>
    </location>
</feature>
<gene>
    <name evidence="3" type="ORF">AK33_04290</name>
</gene>
<feature type="domain" description="EamA" evidence="2">
    <location>
        <begin position="150"/>
        <end position="289"/>
    </location>
</feature>
<dbReference type="SUPFAM" id="SSF103481">
    <property type="entry name" value="Multidrug resistance efflux transporter EmrE"/>
    <property type="match status" value="1"/>
</dbReference>
<reference evidence="3 4" key="1">
    <citation type="journal article" date="2014" name="Genome Announc.">
        <title>Genome Sequence of a Presumptive Mannheimia haemolytica Strain with an A1/A6-Cross-Reactive Serotype from a White-Tailed Deer (Odocoileus virginianus).</title>
        <authorList>
            <person name="Lawrence P.K."/>
            <person name="Bey R.F."/>
            <person name="Wiener B."/>
            <person name="Kittichotirat W."/>
            <person name="Bumgarner R.E."/>
        </authorList>
    </citation>
    <scope>NUCLEOTIDE SEQUENCE [LARGE SCALE GENOMIC DNA]</scope>
    <source>
        <strain evidence="3 4">PKL10</strain>
    </source>
</reference>
<keyword evidence="4" id="KW-1185">Reference proteome</keyword>
<feature type="transmembrane region" description="Helical" evidence="1">
    <location>
        <begin position="65"/>
        <end position="86"/>
    </location>
</feature>
<feature type="transmembrane region" description="Helical" evidence="1">
    <location>
        <begin position="244"/>
        <end position="265"/>
    </location>
</feature>
<keyword evidence="1" id="KW-1133">Transmembrane helix</keyword>
<dbReference type="EMBL" id="JANJ01000003">
    <property type="protein sequence ID" value="EXI62469.1"/>
    <property type="molecule type" value="Genomic_DNA"/>
</dbReference>
<dbReference type="GO" id="GO:0016020">
    <property type="term" value="C:membrane"/>
    <property type="evidence" value="ECO:0007669"/>
    <property type="project" value="InterPro"/>
</dbReference>
<accession>A0A011P7W1</accession>
<dbReference type="OrthoDB" id="6707471at2"/>
<organism evidence="3 4">
    <name type="scientific">Mannheimia granulomatis</name>
    <dbReference type="NCBI Taxonomy" id="85402"/>
    <lineage>
        <taxon>Bacteria</taxon>
        <taxon>Pseudomonadati</taxon>
        <taxon>Pseudomonadota</taxon>
        <taxon>Gammaproteobacteria</taxon>
        <taxon>Pasteurellales</taxon>
        <taxon>Pasteurellaceae</taxon>
        <taxon>Mannheimia</taxon>
    </lineage>
</organism>
<dbReference type="STRING" id="1122190.GCA_000621105_01474"/>
<keyword evidence="1" id="KW-0812">Transmembrane</keyword>
<evidence type="ECO:0000313" key="3">
    <source>
        <dbReference type="EMBL" id="EXI62469.1"/>
    </source>
</evidence>
<protein>
    <submittedName>
        <fullName evidence="3">Multidrug transporter</fullName>
    </submittedName>
</protein>
<comment type="caution">
    <text evidence="3">The sequence shown here is derived from an EMBL/GenBank/DDBJ whole genome shotgun (WGS) entry which is preliminary data.</text>
</comment>
<name>A0A011P7W1_9PAST</name>
<feature type="transmembrane region" description="Helical" evidence="1">
    <location>
        <begin position="181"/>
        <end position="205"/>
    </location>
</feature>
<dbReference type="InterPro" id="IPR037185">
    <property type="entry name" value="EmrE-like"/>
</dbReference>